<feature type="compositionally biased region" description="Low complexity" evidence="1">
    <location>
        <begin position="436"/>
        <end position="460"/>
    </location>
</feature>
<evidence type="ECO:0000313" key="3">
    <source>
        <dbReference type="EMBL" id="ORZ02582.1"/>
    </source>
</evidence>
<feature type="compositionally biased region" description="Polar residues" evidence="1">
    <location>
        <begin position="696"/>
        <end position="724"/>
    </location>
</feature>
<keyword evidence="4" id="KW-1185">Reference proteome</keyword>
<dbReference type="PANTHER" id="PTHR11188">
    <property type="entry name" value="ARRESTIN DOMAIN CONTAINING PROTEIN"/>
    <property type="match status" value="1"/>
</dbReference>
<dbReference type="SUPFAM" id="SSF81296">
    <property type="entry name" value="E set domains"/>
    <property type="match status" value="2"/>
</dbReference>
<feature type="compositionally biased region" description="Acidic residues" evidence="1">
    <location>
        <begin position="316"/>
        <end position="331"/>
    </location>
</feature>
<dbReference type="PANTHER" id="PTHR11188:SF161">
    <property type="entry name" value="PH-RESPONSE REGULATOR PROTEIN PALF_RIM8"/>
    <property type="match status" value="1"/>
</dbReference>
<dbReference type="GO" id="GO:0070086">
    <property type="term" value="P:ubiquitin-dependent endocytosis"/>
    <property type="evidence" value="ECO:0007669"/>
    <property type="project" value="TreeGrafter"/>
</dbReference>
<dbReference type="InterPro" id="IPR014756">
    <property type="entry name" value="Ig_E-set"/>
</dbReference>
<dbReference type="AlphaFoldDB" id="A0A1X2HSL9"/>
<dbReference type="Pfam" id="PF02752">
    <property type="entry name" value="Arrestin_C"/>
    <property type="match status" value="1"/>
</dbReference>
<sequence>MFLTGKPKEFYIDLQDNRYYNPGEIVKGDIVLDLGKPTKINHVRVSLSGVVQIGSNALTLFSRESLVGACPDDSGRPHVLEARSNRFPFKFNIPSEKAELPTSMKLSNEAGVKYVLTAVLKVPYSFSERLAPQDTREIAIVEPIDVSLPEYCVRGSVHEDRKVEGVLNPGKVHVQLGVPKLAVVRGDILPITAEIHHYKKVHQTGAIKVTLQRRTFLSGKGRSELFEDKAVRSSVLDMETNEEDDFVQQFPLKIYIPPSTAPTTGPSGRILRVEYLVHLCVDLNEVRLDEPSYLKQNVVNMSIPVMIGTTPKADISIDDDDDEEEVEEVIDESAKKNDGHSQDAEHNVHTTMTELQAAIESFSMSGERSPDESSDLDKPNVPDPIYSPPHEYTPAPDIDPPPTAAFSPAPVDYALPLPTGSYGGQAVHPQSYSHPSSMLSVHNNNNNNDGSTSNGSAASAEYPNPYGSHPSRFSTSSPSPYLANSSGVSSPSASSTNSPTMSHSNHLRMPSADDYVPKHRTPKQAHSQVELQPSFQSENNPSYSSSSTSSSPHISHHRNPSDHYLSALDSQRSGPMAMPFPMPTPHQSTFYSSNTSSLSTSPNHFATQHNLSSSPGHISYMQQPPPPLPPKPDEHLPPPRYGASPMPSPSSLPNNHSNSSLGMRPASDSHPHPPLQNSGMPMPFPMPMPAPDMGNSWMNAPQNGYSPHLHSQNPPHNTYTPAWQ</sequence>
<dbReference type="GO" id="GO:0005886">
    <property type="term" value="C:plasma membrane"/>
    <property type="evidence" value="ECO:0007669"/>
    <property type="project" value="TreeGrafter"/>
</dbReference>
<organism evidence="3 4">
    <name type="scientific">Syncephalastrum racemosum</name>
    <name type="common">Filamentous fungus</name>
    <dbReference type="NCBI Taxonomy" id="13706"/>
    <lineage>
        <taxon>Eukaryota</taxon>
        <taxon>Fungi</taxon>
        <taxon>Fungi incertae sedis</taxon>
        <taxon>Mucoromycota</taxon>
        <taxon>Mucoromycotina</taxon>
        <taxon>Mucoromycetes</taxon>
        <taxon>Mucorales</taxon>
        <taxon>Syncephalastraceae</taxon>
        <taxon>Syncephalastrum</taxon>
    </lineage>
</organism>
<comment type="caution">
    <text evidence="3">The sequence shown here is derived from an EMBL/GenBank/DDBJ whole genome shotgun (WGS) entry which is preliminary data.</text>
</comment>
<dbReference type="OMA" id="YLEAHTH"/>
<feature type="domain" description="Arrestin C-terminal-like" evidence="2">
    <location>
        <begin position="168"/>
        <end position="312"/>
    </location>
</feature>
<dbReference type="InParanoid" id="A0A1X2HSL9"/>
<evidence type="ECO:0000256" key="1">
    <source>
        <dbReference type="SAM" id="MobiDB-lite"/>
    </source>
</evidence>
<dbReference type="InterPro" id="IPR014752">
    <property type="entry name" value="Arrestin-like_C"/>
</dbReference>
<feature type="compositionally biased region" description="Low complexity" evidence="1">
    <location>
        <begin position="649"/>
        <end position="660"/>
    </location>
</feature>
<dbReference type="GO" id="GO:0030674">
    <property type="term" value="F:protein-macromolecule adaptor activity"/>
    <property type="evidence" value="ECO:0007669"/>
    <property type="project" value="TreeGrafter"/>
</dbReference>
<evidence type="ECO:0000313" key="4">
    <source>
        <dbReference type="Proteomes" id="UP000242180"/>
    </source>
</evidence>
<feature type="compositionally biased region" description="Basic and acidic residues" evidence="1">
    <location>
        <begin position="332"/>
        <end position="347"/>
    </location>
</feature>
<proteinExistence type="predicted"/>
<dbReference type="EMBL" id="MCGN01000001">
    <property type="protein sequence ID" value="ORZ02582.1"/>
    <property type="molecule type" value="Genomic_DNA"/>
</dbReference>
<dbReference type="SMART" id="SM01017">
    <property type="entry name" value="Arrestin_C"/>
    <property type="match status" value="1"/>
</dbReference>
<dbReference type="Gene3D" id="2.60.40.640">
    <property type="match status" value="2"/>
</dbReference>
<dbReference type="InterPro" id="IPR011022">
    <property type="entry name" value="Arrestin_C-like"/>
</dbReference>
<feature type="compositionally biased region" description="Basic and acidic residues" evidence="1">
    <location>
        <begin position="368"/>
        <end position="380"/>
    </location>
</feature>
<feature type="compositionally biased region" description="Low complexity" evidence="1">
    <location>
        <begin position="588"/>
        <end position="601"/>
    </location>
</feature>
<dbReference type="GO" id="GO:0005829">
    <property type="term" value="C:cytosol"/>
    <property type="evidence" value="ECO:0007669"/>
    <property type="project" value="TreeGrafter"/>
</dbReference>
<feature type="compositionally biased region" description="Low complexity" evidence="1">
    <location>
        <begin position="468"/>
        <end position="504"/>
    </location>
</feature>
<dbReference type="OrthoDB" id="7785529at2759"/>
<dbReference type="Proteomes" id="UP000242180">
    <property type="component" value="Unassembled WGS sequence"/>
</dbReference>
<name>A0A1X2HSL9_SYNRA</name>
<reference evidence="3 4" key="1">
    <citation type="submission" date="2016-07" db="EMBL/GenBank/DDBJ databases">
        <title>Pervasive Adenine N6-methylation of Active Genes in Fungi.</title>
        <authorList>
            <consortium name="DOE Joint Genome Institute"/>
            <person name="Mondo S.J."/>
            <person name="Dannebaum R.O."/>
            <person name="Kuo R.C."/>
            <person name="Labutti K."/>
            <person name="Haridas S."/>
            <person name="Kuo A."/>
            <person name="Salamov A."/>
            <person name="Ahrendt S.R."/>
            <person name="Lipzen A."/>
            <person name="Sullivan W."/>
            <person name="Andreopoulos W.B."/>
            <person name="Clum A."/>
            <person name="Lindquist E."/>
            <person name="Daum C."/>
            <person name="Ramamoorthy G.K."/>
            <person name="Gryganskyi A."/>
            <person name="Culley D."/>
            <person name="Magnuson J.K."/>
            <person name="James T.Y."/>
            <person name="O'Malley M.A."/>
            <person name="Stajich J.E."/>
            <person name="Spatafora J.W."/>
            <person name="Visel A."/>
            <person name="Grigoriev I.V."/>
        </authorList>
    </citation>
    <scope>NUCLEOTIDE SEQUENCE [LARGE SCALE GENOMIC DNA]</scope>
    <source>
        <strain evidence="3 4">NRRL 2496</strain>
    </source>
</reference>
<feature type="region of interest" description="Disordered" evidence="1">
    <location>
        <begin position="363"/>
        <end position="724"/>
    </location>
</feature>
<feature type="region of interest" description="Disordered" evidence="1">
    <location>
        <begin position="311"/>
        <end position="347"/>
    </location>
</feature>
<protein>
    <recommendedName>
        <fullName evidence="2">Arrestin C-terminal-like domain-containing protein</fullName>
    </recommendedName>
</protein>
<accession>A0A1X2HSL9</accession>
<dbReference type="STRING" id="13706.A0A1X2HSL9"/>
<dbReference type="InterPro" id="IPR050357">
    <property type="entry name" value="Arrestin_domain-protein"/>
</dbReference>
<gene>
    <name evidence="3" type="ORF">BCR43DRAFT_481777</name>
</gene>
<feature type="compositionally biased region" description="Low complexity" evidence="1">
    <location>
        <begin position="534"/>
        <end position="553"/>
    </location>
</feature>
<feature type="compositionally biased region" description="Polar residues" evidence="1">
    <location>
        <begin position="524"/>
        <end position="533"/>
    </location>
</feature>
<feature type="compositionally biased region" description="Polar residues" evidence="1">
    <location>
        <begin position="602"/>
        <end position="622"/>
    </location>
</feature>
<dbReference type="GO" id="GO:0031625">
    <property type="term" value="F:ubiquitin protein ligase binding"/>
    <property type="evidence" value="ECO:0007669"/>
    <property type="project" value="TreeGrafter"/>
</dbReference>
<evidence type="ECO:0000259" key="2">
    <source>
        <dbReference type="SMART" id="SM01017"/>
    </source>
</evidence>